<dbReference type="EMBL" id="AMZO01000043">
    <property type="protein sequence ID" value="ELR63336.1"/>
    <property type="molecule type" value="Genomic_DNA"/>
</dbReference>
<evidence type="ECO:0000256" key="1">
    <source>
        <dbReference type="SAM" id="Coils"/>
    </source>
</evidence>
<comment type="caution">
    <text evidence="2">The sequence shown here is derived from an EMBL/GenBank/DDBJ whole genome shotgun (WGS) entry which is preliminary data.</text>
</comment>
<evidence type="ECO:0000313" key="2">
    <source>
        <dbReference type="EMBL" id="ELR63336.1"/>
    </source>
</evidence>
<dbReference type="RefSeq" id="WP_007470891.1">
    <property type="nucleotide sequence ID" value="NZ_AMZO01000043.1"/>
</dbReference>
<sequence>MKKTNYSPYYYGMPTPPPANYRQKNSRSHLVTGIVAGAAVAYLLSNKKVQSSLASTGSKAWSAVRGEVEELKERLEDTQAELEYYRNLHKEQD</sequence>
<accession>L8J3L6</accession>
<dbReference type="Proteomes" id="UP000011134">
    <property type="component" value="Unassembled WGS sequence"/>
</dbReference>
<gene>
    <name evidence="2" type="ORF">C942_03869</name>
</gene>
<dbReference type="PATRIC" id="fig|1056511.3.peg.4683"/>
<feature type="coiled-coil region" evidence="1">
    <location>
        <begin position="61"/>
        <end position="88"/>
    </location>
</feature>
<keyword evidence="3" id="KW-1185">Reference proteome</keyword>
<reference evidence="2 3" key="1">
    <citation type="submission" date="2012-12" db="EMBL/GenBank/DDBJ databases">
        <title>Genome Assembly of Photobacterium sp. AK15.</title>
        <authorList>
            <person name="Khatri I."/>
            <person name="Vaidya B."/>
            <person name="Srinivas T.N.R."/>
            <person name="Subramanian S."/>
            <person name="Pinnaka A."/>
        </authorList>
    </citation>
    <scope>NUCLEOTIDE SEQUENCE [LARGE SCALE GENOMIC DNA]</scope>
    <source>
        <strain evidence="2 3">AK15</strain>
    </source>
</reference>
<evidence type="ECO:0008006" key="4">
    <source>
        <dbReference type="Google" id="ProtNLM"/>
    </source>
</evidence>
<keyword evidence="1" id="KW-0175">Coiled coil</keyword>
<proteinExistence type="predicted"/>
<evidence type="ECO:0000313" key="3">
    <source>
        <dbReference type="Proteomes" id="UP000011134"/>
    </source>
</evidence>
<organism evidence="2 3">
    <name type="scientific">Photobacterium marinum</name>
    <dbReference type="NCBI Taxonomy" id="1056511"/>
    <lineage>
        <taxon>Bacteria</taxon>
        <taxon>Pseudomonadati</taxon>
        <taxon>Pseudomonadota</taxon>
        <taxon>Gammaproteobacteria</taxon>
        <taxon>Vibrionales</taxon>
        <taxon>Vibrionaceae</taxon>
        <taxon>Photobacterium</taxon>
    </lineage>
</organism>
<name>L8J3L6_9GAMM</name>
<protein>
    <recommendedName>
        <fullName evidence="4">YtxH domain-containing protein</fullName>
    </recommendedName>
</protein>
<dbReference type="AlphaFoldDB" id="L8J3L6"/>